<dbReference type="SUPFAM" id="SSF51735">
    <property type="entry name" value="NAD(P)-binding Rossmann-fold domains"/>
    <property type="match status" value="1"/>
</dbReference>
<organism evidence="2 3">
    <name type="scientific">Brevundimonas olei</name>
    <dbReference type="NCBI Taxonomy" id="657642"/>
    <lineage>
        <taxon>Bacteria</taxon>
        <taxon>Pseudomonadati</taxon>
        <taxon>Pseudomonadota</taxon>
        <taxon>Alphaproteobacteria</taxon>
        <taxon>Caulobacterales</taxon>
        <taxon>Caulobacteraceae</taxon>
        <taxon>Brevundimonas</taxon>
    </lineage>
</organism>
<dbReference type="RefSeq" id="WP_291783261.1">
    <property type="nucleotide sequence ID" value="NZ_CP146369.1"/>
</dbReference>
<gene>
    <name evidence="2" type="ORF">V8J38_15275</name>
</gene>
<sequence>MTLRLGILGFSEGNGHPFSFGAIVNGYDDAAFARVGWDGIHAYLRARKADEFGVGDVRVTRCWMPDLKMAQALALACQIDAVCETPEEMIGAVDAVMILRDDADSHWLLAEPFLKAGLPVFIDKPLCVRRDELDLFEPYLRSGQLMSTSGLRYAGETDGWRQAPEQFGELRLIRASVPVDWPRYGVHMLECAMGALGVRPVAVQRHAVAHGSVAVRLEDHSLLLIDALGATPTPFSLQVFGTIGNAEVKIRDNFTAFRRTIINFVDLVRTGKPMIDPEDTLLVIRTLISGVEAEPGGAEVLVRP</sequence>
<dbReference type="Gene3D" id="3.40.50.720">
    <property type="entry name" value="NAD(P)-binding Rossmann-like Domain"/>
    <property type="match status" value="1"/>
</dbReference>
<reference evidence="2 3" key="1">
    <citation type="submission" date="2024-02" db="EMBL/GenBank/DDBJ databases">
        <title>Distribution and functional of Brevundimonas-related endobacteria within Verticillium dahliae.</title>
        <authorList>
            <person name="Zeng H."/>
        </authorList>
    </citation>
    <scope>NUCLEOTIDE SEQUENCE [LARGE SCALE GENOMIC DNA]</scope>
    <source>
        <strain evidence="2 3">TRM 44200</strain>
    </source>
</reference>
<proteinExistence type="predicted"/>
<dbReference type="InterPro" id="IPR036291">
    <property type="entry name" value="NAD(P)-bd_dom_sf"/>
</dbReference>
<evidence type="ECO:0000313" key="3">
    <source>
        <dbReference type="Proteomes" id="UP001363460"/>
    </source>
</evidence>
<evidence type="ECO:0000259" key="1">
    <source>
        <dbReference type="Pfam" id="PF01408"/>
    </source>
</evidence>
<accession>A0ABZ2IF06</accession>
<dbReference type="Pfam" id="PF01408">
    <property type="entry name" value="GFO_IDH_MocA"/>
    <property type="match status" value="1"/>
</dbReference>
<evidence type="ECO:0000313" key="2">
    <source>
        <dbReference type="EMBL" id="WWT54592.1"/>
    </source>
</evidence>
<protein>
    <submittedName>
        <fullName evidence="2">Gfo/Idh/MocA family oxidoreductase</fullName>
    </submittedName>
</protein>
<dbReference type="InterPro" id="IPR000683">
    <property type="entry name" value="Gfo/Idh/MocA-like_OxRdtase_N"/>
</dbReference>
<dbReference type="Proteomes" id="UP001363460">
    <property type="component" value="Chromosome"/>
</dbReference>
<name>A0ABZ2IF06_9CAUL</name>
<keyword evidence="3" id="KW-1185">Reference proteome</keyword>
<feature type="domain" description="Gfo/Idh/MocA-like oxidoreductase N-terminal" evidence="1">
    <location>
        <begin position="58"/>
        <end position="132"/>
    </location>
</feature>
<dbReference type="EMBL" id="CP146369">
    <property type="protein sequence ID" value="WWT54592.1"/>
    <property type="molecule type" value="Genomic_DNA"/>
</dbReference>